<dbReference type="GeneID" id="25771214"/>
<dbReference type="RefSeq" id="XP_013933751.1">
    <property type="nucleotide sequence ID" value="XM_014078276.1"/>
</dbReference>
<dbReference type="Pfam" id="PF00107">
    <property type="entry name" value="ADH_zinc_N"/>
    <property type="match status" value="1"/>
</dbReference>
<dbReference type="SUPFAM" id="SSF51735">
    <property type="entry name" value="NAD(P)-binding Rossmann-fold domains"/>
    <property type="match status" value="1"/>
</dbReference>
<dbReference type="Pfam" id="PF08240">
    <property type="entry name" value="ADH_N"/>
    <property type="match status" value="1"/>
</dbReference>
<dbReference type="Gene3D" id="3.40.50.720">
    <property type="entry name" value="NAD(P)-binding Rossmann-like Domain"/>
    <property type="match status" value="1"/>
</dbReference>
<dbReference type="OrthoDB" id="5407715at2759"/>
<sequence length="361" mass="39218">MSDTYKAIVCHEYGQPLTINEYELPNPVSGTVVVKVLSASIIKRIKELIAVKDPIFNTPLPFVPGNYGIGRIHSVGAGSHLKPGQLVYLDSVVFSRETQAELIIKGSFGGATPASKELAKLKYKRDGYLQQYALVDIDNCYPINEAFVGEHSIHHLNNLAFALVPYAGLRSVGLKAGETVIIAPSTGKFSGAAVAVASAMGATVIAVGRNQQVLKRLENNLPNVHPVTLTGDKDTDAAALAKFGPANVFLDLNPSGVPSNPYFESCLNALAYEGRVVIQGNLSQPLTISPFNFRFKNLTVRSKTMYTRDEAKDLIRLAESGALKYWAMHRIQQFAFEEFEKAFSAAETATSWDDLVVLDLA</sequence>
<dbReference type="InterPro" id="IPR036291">
    <property type="entry name" value="NAD(P)-bd_dom_sf"/>
</dbReference>
<dbReference type="InterPro" id="IPR011032">
    <property type="entry name" value="GroES-like_sf"/>
</dbReference>
<dbReference type="InterPro" id="IPR051397">
    <property type="entry name" value="Zn-ADH-like_protein"/>
</dbReference>
<dbReference type="OMA" id="LENTWAL"/>
<dbReference type="PANTHER" id="PTHR43677:SF4">
    <property type="entry name" value="QUINONE OXIDOREDUCTASE-LIKE PROTEIN 2"/>
    <property type="match status" value="1"/>
</dbReference>
<evidence type="ECO:0008006" key="5">
    <source>
        <dbReference type="Google" id="ProtNLM"/>
    </source>
</evidence>
<feature type="domain" description="Alcohol dehydrogenase-like N-terminal" evidence="2">
    <location>
        <begin position="30"/>
        <end position="144"/>
    </location>
</feature>
<dbReference type="GO" id="GO:0005739">
    <property type="term" value="C:mitochondrion"/>
    <property type="evidence" value="ECO:0007669"/>
    <property type="project" value="TreeGrafter"/>
</dbReference>
<name>W1QA36_OGAPD</name>
<feature type="domain" description="Alcohol dehydrogenase-like C-terminal" evidence="1">
    <location>
        <begin position="192"/>
        <end position="319"/>
    </location>
</feature>
<evidence type="ECO:0000313" key="4">
    <source>
        <dbReference type="Proteomes" id="UP000008673"/>
    </source>
</evidence>
<evidence type="ECO:0000259" key="1">
    <source>
        <dbReference type="Pfam" id="PF00107"/>
    </source>
</evidence>
<dbReference type="eggNOG" id="KOG0023">
    <property type="taxonomic scope" value="Eukaryota"/>
</dbReference>
<reference evidence="3 4" key="1">
    <citation type="journal article" date="2013" name="BMC Genomics">
        <title>Genome sequence and analysis of methylotrophic yeast Hansenula polymorpha DL1.</title>
        <authorList>
            <person name="Ravin N.V."/>
            <person name="Eldarov M.A."/>
            <person name="Kadnikov V.V."/>
            <person name="Beletsky A.V."/>
            <person name="Schneider J."/>
            <person name="Mardanova E.S."/>
            <person name="Smekalova E.M."/>
            <person name="Zvereva M.I."/>
            <person name="Dontsova O.A."/>
            <person name="Mardanov A.V."/>
            <person name="Skryabin K.G."/>
        </authorList>
    </citation>
    <scope>NUCLEOTIDE SEQUENCE [LARGE SCALE GENOMIC DNA]</scope>
    <source>
        <strain evidence="4">ATCC 26012 / BCRC 20466 / JCM 22074 / NRRL Y-7560 / DL-1</strain>
    </source>
</reference>
<protein>
    <recommendedName>
        <fullName evidence="5">Alcohol dehydrogenase</fullName>
    </recommendedName>
</protein>
<evidence type="ECO:0000313" key="3">
    <source>
        <dbReference type="EMBL" id="ESW97666.1"/>
    </source>
</evidence>
<keyword evidence="4" id="KW-1185">Reference proteome</keyword>
<dbReference type="AlphaFoldDB" id="W1QA36"/>
<dbReference type="KEGG" id="opa:HPODL_01757"/>
<dbReference type="PANTHER" id="PTHR43677">
    <property type="entry name" value="SHORT-CHAIN DEHYDROGENASE/REDUCTASE"/>
    <property type="match status" value="1"/>
</dbReference>
<evidence type="ECO:0000259" key="2">
    <source>
        <dbReference type="Pfam" id="PF08240"/>
    </source>
</evidence>
<dbReference type="HOGENOM" id="CLU_026673_0_0_1"/>
<dbReference type="Gene3D" id="3.90.180.10">
    <property type="entry name" value="Medium-chain alcohol dehydrogenases, catalytic domain"/>
    <property type="match status" value="1"/>
</dbReference>
<dbReference type="STRING" id="871575.W1QA36"/>
<proteinExistence type="predicted"/>
<dbReference type="Proteomes" id="UP000008673">
    <property type="component" value="Unassembled WGS sequence"/>
</dbReference>
<dbReference type="InterPro" id="IPR013149">
    <property type="entry name" value="ADH-like_C"/>
</dbReference>
<dbReference type="InterPro" id="IPR013154">
    <property type="entry name" value="ADH-like_N"/>
</dbReference>
<organism evidence="3 4">
    <name type="scientific">Ogataea parapolymorpha (strain ATCC 26012 / BCRC 20466 / JCM 22074 / NRRL Y-7560 / DL-1)</name>
    <name type="common">Yeast</name>
    <name type="synonym">Hansenula polymorpha</name>
    <dbReference type="NCBI Taxonomy" id="871575"/>
    <lineage>
        <taxon>Eukaryota</taxon>
        <taxon>Fungi</taxon>
        <taxon>Dikarya</taxon>
        <taxon>Ascomycota</taxon>
        <taxon>Saccharomycotina</taxon>
        <taxon>Pichiomycetes</taxon>
        <taxon>Pichiales</taxon>
        <taxon>Pichiaceae</taxon>
        <taxon>Ogataea</taxon>
    </lineage>
</organism>
<dbReference type="SUPFAM" id="SSF50129">
    <property type="entry name" value="GroES-like"/>
    <property type="match status" value="1"/>
</dbReference>
<comment type="caution">
    <text evidence="3">The sequence shown here is derived from an EMBL/GenBank/DDBJ whole genome shotgun (WGS) entry which is preliminary data.</text>
</comment>
<accession>W1QA36</accession>
<dbReference type="EMBL" id="AEOI02000009">
    <property type="protein sequence ID" value="ESW97666.1"/>
    <property type="molecule type" value="Genomic_DNA"/>
</dbReference>
<dbReference type="GO" id="GO:0016491">
    <property type="term" value="F:oxidoreductase activity"/>
    <property type="evidence" value="ECO:0007669"/>
    <property type="project" value="TreeGrafter"/>
</dbReference>
<gene>
    <name evidence="3" type="ORF">HPODL_01757</name>
</gene>